<accession>A0A8R1ENI2</accession>
<organism evidence="1 2">
    <name type="scientific">Caenorhabditis japonica</name>
    <dbReference type="NCBI Taxonomy" id="281687"/>
    <lineage>
        <taxon>Eukaryota</taxon>
        <taxon>Metazoa</taxon>
        <taxon>Ecdysozoa</taxon>
        <taxon>Nematoda</taxon>
        <taxon>Chromadorea</taxon>
        <taxon>Rhabditida</taxon>
        <taxon>Rhabditina</taxon>
        <taxon>Rhabditomorpha</taxon>
        <taxon>Rhabditoidea</taxon>
        <taxon>Rhabditidae</taxon>
        <taxon>Peloderinae</taxon>
        <taxon>Caenorhabditis</taxon>
    </lineage>
</organism>
<evidence type="ECO:0000313" key="2">
    <source>
        <dbReference type="Proteomes" id="UP000005237"/>
    </source>
</evidence>
<protein>
    <submittedName>
        <fullName evidence="1">Uncharacterized protein</fullName>
    </submittedName>
</protein>
<sequence length="154" mass="16980">MDALKAELEVRQNQINALIRRNDELAGSAPVAQSSNARVSCFRWSQTCLLTFLTLGSLLTPAFAVDPLVCMPHSPQNYIRLPAPLDCSKASSPEPHPVVYKELTIYRPNTIASRLLIGTVESTLDNCWEHVQEPLGLAIRTVSENSLNSFLAFS</sequence>
<name>A0A8R1ENI2_CAEJA</name>
<proteinExistence type="predicted"/>
<keyword evidence="2" id="KW-1185">Reference proteome</keyword>
<dbReference type="EnsemblMetazoa" id="CJA37262.1">
    <property type="protein sequence ID" value="CJA37262.1"/>
    <property type="gene ID" value="WBGene00213109"/>
</dbReference>
<dbReference type="Proteomes" id="UP000005237">
    <property type="component" value="Unassembled WGS sequence"/>
</dbReference>
<reference evidence="2" key="1">
    <citation type="submission" date="2010-08" db="EMBL/GenBank/DDBJ databases">
        <authorList>
            <consortium name="Caenorhabditis japonica Sequencing Consortium"/>
            <person name="Wilson R.K."/>
        </authorList>
    </citation>
    <scope>NUCLEOTIDE SEQUENCE [LARGE SCALE GENOMIC DNA]</scope>
    <source>
        <strain evidence="2">DF5081</strain>
    </source>
</reference>
<evidence type="ECO:0000313" key="1">
    <source>
        <dbReference type="EnsemblMetazoa" id="CJA37262.1"/>
    </source>
</evidence>
<reference evidence="1" key="2">
    <citation type="submission" date="2022-06" db="UniProtKB">
        <authorList>
            <consortium name="EnsemblMetazoa"/>
        </authorList>
    </citation>
    <scope>IDENTIFICATION</scope>
    <source>
        <strain evidence="1">DF5081</strain>
    </source>
</reference>
<dbReference type="AlphaFoldDB" id="A0A8R1ENI2"/>